<evidence type="ECO:0000313" key="11">
    <source>
        <dbReference type="EMBL" id="PSB04107.1"/>
    </source>
</evidence>
<dbReference type="PROSITE" id="PS50109">
    <property type="entry name" value="HIS_KIN"/>
    <property type="match status" value="1"/>
</dbReference>
<comment type="caution">
    <text evidence="11">The sequence shown here is derived from an EMBL/GenBank/DDBJ whole genome shotgun (WGS) entry which is preliminary data.</text>
</comment>
<dbReference type="InterPro" id="IPR005467">
    <property type="entry name" value="His_kinase_dom"/>
</dbReference>
<dbReference type="AlphaFoldDB" id="A0A2T1C7I7"/>
<organism evidence="11 12">
    <name type="scientific">Merismopedia glauca CCAP 1448/3</name>
    <dbReference type="NCBI Taxonomy" id="1296344"/>
    <lineage>
        <taxon>Bacteria</taxon>
        <taxon>Bacillati</taxon>
        <taxon>Cyanobacteriota</taxon>
        <taxon>Cyanophyceae</taxon>
        <taxon>Synechococcales</taxon>
        <taxon>Merismopediaceae</taxon>
        <taxon>Merismopedia</taxon>
    </lineage>
</organism>
<evidence type="ECO:0000256" key="4">
    <source>
        <dbReference type="ARBA" id="ARBA00022679"/>
    </source>
</evidence>
<dbReference type="EMBL" id="PVWJ01000018">
    <property type="protein sequence ID" value="PSB04107.1"/>
    <property type="molecule type" value="Genomic_DNA"/>
</dbReference>
<dbReference type="OrthoDB" id="9788063at2"/>
<dbReference type="InterPro" id="IPR036097">
    <property type="entry name" value="HisK_dim/P_sf"/>
</dbReference>
<keyword evidence="5" id="KW-0547">Nucleotide-binding</keyword>
<dbReference type="InterPro" id="IPR003661">
    <property type="entry name" value="HisK_dim/P_dom"/>
</dbReference>
<dbReference type="InterPro" id="IPR004358">
    <property type="entry name" value="Sig_transdc_His_kin-like_C"/>
</dbReference>
<dbReference type="SMART" id="SM00387">
    <property type="entry name" value="HATPase_c"/>
    <property type="match status" value="1"/>
</dbReference>
<comment type="catalytic activity">
    <reaction evidence="1">
        <text>ATP + protein L-histidine = ADP + protein N-phospho-L-histidine.</text>
        <dbReference type="EC" id="2.7.13.3"/>
    </reaction>
</comment>
<keyword evidence="4" id="KW-0808">Transferase</keyword>
<evidence type="ECO:0000256" key="9">
    <source>
        <dbReference type="SAM" id="Coils"/>
    </source>
</evidence>
<dbReference type="InterPro" id="IPR036890">
    <property type="entry name" value="HATPase_C_sf"/>
</dbReference>
<name>A0A2T1C7I7_9CYAN</name>
<evidence type="ECO:0000256" key="2">
    <source>
        <dbReference type="ARBA" id="ARBA00012438"/>
    </source>
</evidence>
<dbReference type="PRINTS" id="PR00344">
    <property type="entry name" value="BCTRLSENSOR"/>
</dbReference>
<evidence type="ECO:0000313" key="12">
    <source>
        <dbReference type="Proteomes" id="UP000238762"/>
    </source>
</evidence>
<dbReference type="GO" id="GO:0005524">
    <property type="term" value="F:ATP binding"/>
    <property type="evidence" value="ECO:0007669"/>
    <property type="project" value="UniProtKB-KW"/>
</dbReference>
<accession>A0A2T1C7I7</accession>
<evidence type="ECO:0000256" key="5">
    <source>
        <dbReference type="ARBA" id="ARBA00022741"/>
    </source>
</evidence>
<reference evidence="11 12" key="2">
    <citation type="submission" date="2018-03" db="EMBL/GenBank/DDBJ databases">
        <title>The ancient ancestry and fast evolution of plastids.</title>
        <authorList>
            <person name="Moore K.R."/>
            <person name="Magnabosco C."/>
            <person name="Momper L."/>
            <person name="Gold D.A."/>
            <person name="Bosak T."/>
            <person name="Fournier G.P."/>
        </authorList>
    </citation>
    <scope>NUCLEOTIDE SEQUENCE [LARGE SCALE GENOMIC DNA]</scope>
    <source>
        <strain evidence="11 12">CCAP 1448/3</strain>
    </source>
</reference>
<dbReference type="InterPro" id="IPR003594">
    <property type="entry name" value="HATPase_dom"/>
</dbReference>
<proteinExistence type="predicted"/>
<dbReference type="SUPFAM" id="SSF47384">
    <property type="entry name" value="Homodimeric domain of signal transducing histidine kinase"/>
    <property type="match status" value="1"/>
</dbReference>
<keyword evidence="8" id="KW-0902">Two-component regulatory system</keyword>
<dbReference type="Proteomes" id="UP000238762">
    <property type="component" value="Unassembled WGS sequence"/>
</dbReference>
<keyword evidence="9" id="KW-0175">Coiled coil</keyword>
<keyword evidence="7" id="KW-0067">ATP-binding</keyword>
<dbReference type="Pfam" id="PF02518">
    <property type="entry name" value="HATPase_c"/>
    <property type="match status" value="1"/>
</dbReference>
<dbReference type="SUPFAM" id="SSF55874">
    <property type="entry name" value="ATPase domain of HSP90 chaperone/DNA topoisomerase II/histidine kinase"/>
    <property type="match status" value="1"/>
</dbReference>
<dbReference type="PANTHER" id="PTHR43065:SF10">
    <property type="entry name" value="PEROXIDE STRESS-ACTIVATED HISTIDINE KINASE MAK3"/>
    <property type="match status" value="1"/>
</dbReference>
<dbReference type="Gene3D" id="3.30.565.10">
    <property type="entry name" value="Histidine kinase-like ATPase, C-terminal domain"/>
    <property type="match status" value="1"/>
</dbReference>
<gene>
    <name evidence="11" type="ORF">C7B64_05410</name>
</gene>
<feature type="coiled-coil region" evidence="9">
    <location>
        <begin position="127"/>
        <end position="154"/>
    </location>
</feature>
<dbReference type="Gene3D" id="1.10.287.130">
    <property type="match status" value="1"/>
</dbReference>
<evidence type="ECO:0000256" key="3">
    <source>
        <dbReference type="ARBA" id="ARBA00022553"/>
    </source>
</evidence>
<reference evidence="11 12" key="1">
    <citation type="submission" date="2018-02" db="EMBL/GenBank/DDBJ databases">
        <authorList>
            <person name="Cohen D.B."/>
            <person name="Kent A.D."/>
        </authorList>
    </citation>
    <scope>NUCLEOTIDE SEQUENCE [LARGE SCALE GENOMIC DNA]</scope>
    <source>
        <strain evidence="11 12">CCAP 1448/3</strain>
    </source>
</reference>
<keyword evidence="6 11" id="KW-0418">Kinase</keyword>
<evidence type="ECO:0000259" key="10">
    <source>
        <dbReference type="PROSITE" id="PS50109"/>
    </source>
</evidence>
<sequence>MNTIVAQLPATISDRPLRQEIREANQEYVDAIAQEFILLKQGKIDEALAFDEEKVDPAYDRIEELLDSYEPLAESIAEQTSQQADLGTILSLIIAAIMIGLIVQKIEQVNQLAEIALTEQKILQESEAALKQERELLEIRVEERTQELNANNQELYYILKELQMAQAELVQSEKMAALGHLVAGIAHEINTPLGAIQASTGNMTKAMQEALQYLPHISQKLTSQQQVDFFNLLNQALQSKPIISSSEKRPLKRTLTQQLQAYGLENPRQLADRLVDIGIYENLEPFVSLLQAPDLSWMLQLIYNLSRLQGNNRTIQTAVERASKIVFALKSYARFDRTGEKQLVQITEGIETVLELYYNQLKHGIGVVRQYQTLPEIWVYGDELVQVWTNLIHNAIQAMDGKGKLEVATAVENNNVVVQITDSGSGISPEIQPKIFEPFFTTKPAGEGSGLGLSISQTIIEKHGGQIEVTSQPGKTTFTVRLPLDPSHSSSLPLSV</sequence>
<dbReference type="GO" id="GO:0000155">
    <property type="term" value="F:phosphorelay sensor kinase activity"/>
    <property type="evidence" value="ECO:0007669"/>
    <property type="project" value="InterPro"/>
</dbReference>
<feature type="domain" description="Histidine kinase" evidence="10">
    <location>
        <begin position="314"/>
        <end position="486"/>
    </location>
</feature>
<dbReference type="EC" id="2.7.13.3" evidence="2"/>
<protein>
    <recommendedName>
        <fullName evidence="2">histidine kinase</fullName>
        <ecNumber evidence="2">2.7.13.3</ecNumber>
    </recommendedName>
</protein>
<keyword evidence="3" id="KW-0597">Phosphoprotein</keyword>
<dbReference type="CDD" id="cd00082">
    <property type="entry name" value="HisKA"/>
    <property type="match status" value="1"/>
</dbReference>
<evidence type="ECO:0000256" key="6">
    <source>
        <dbReference type="ARBA" id="ARBA00022777"/>
    </source>
</evidence>
<evidence type="ECO:0000256" key="7">
    <source>
        <dbReference type="ARBA" id="ARBA00022840"/>
    </source>
</evidence>
<dbReference type="PANTHER" id="PTHR43065">
    <property type="entry name" value="SENSOR HISTIDINE KINASE"/>
    <property type="match status" value="1"/>
</dbReference>
<evidence type="ECO:0000256" key="1">
    <source>
        <dbReference type="ARBA" id="ARBA00000085"/>
    </source>
</evidence>
<keyword evidence="12" id="KW-1185">Reference proteome</keyword>
<evidence type="ECO:0000256" key="8">
    <source>
        <dbReference type="ARBA" id="ARBA00023012"/>
    </source>
</evidence>